<keyword evidence="2" id="KW-1185">Reference proteome</keyword>
<organism evidence="1 2">
    <name type="scientific">Desulfonema magnum</name>
    <dbReference type="NCBI Taxonomy" id="45655"/>
    <lineage>
        <taxon>Bacteria</taxon>
        <taxon>Pseudomonadati</taxon>
        <taxon>Thermodesulfobacteriota</taxon>
        <taxon>Desulfobacteria</taxon>
        <taxon>Desulfobacterales</taxon>
        <taxon>Desulfococcaceae</taxon>
        <taxon>Desulfonema</taxon>
    </lineage>
</organism>
<gene>
    <name evidence="1" type="ORF">dnm_096440</name>
</gene>
<name>A0A975BXX2_9BACT</name>
<evidence type="ECO:0000313" key="1">
    <source>
        <dbReference type="EMBL" id="QTA93542.1"/>
    </source>
</evidence>
<dbReference type="KEGG" id="dmm:dnm_096440"/>
<dbReference type="AlphaFoldDB" id="A0A975BXX2"/>
<accession>A0A975BXX2</accession>
<reference evidence="1" key="1">
    <citation type="journal article" date="2021" name="Microb. Physiol.">
        <title>Proteogenomic Insights into the Physiology of Marine, Sulfate-Reducing, Filamentous Desulfonema limicola and Desulfonema magnum.</title>
        <authorList>
            <person name="Schnaars V."/>
            <person name="Wohlbrand L."/>
            <person name="Scheve S."/>
            <person name="Hinrichs C."/>
            <person name="Reinhardt R."/>
            <person name="Rabus R."/>
        </authorList>
    </citation>
    <scope>NUCLEOTIDE SEQUENCE</scope>
    <source>
        <strain evidence="1">4be13</strain>
    </source>
</reference>
<proteinExistence type="predicted"/>
<protein>
    <submittedName>
        <fullName evidence="1">Uncharacterized protein</fullName>
    </submittedName>
</protein>
<dbReference type="Proteomes" id="UP000663722">
    <property type="component" value="Chromosome"/>
</dbReference>
<dbReference type="EMBL" id="CP061800">
    <property type="protein sequence ID" value="QTA93542.1"/>
    <property type="molecule type" value="Genomic_DNA"/>
</dbReference>
<sequence>MKFSRIRIGKSEPGPRNLPIPQEHFIHIICSQKQHVTDLPRTYLKNL</sequence>
<evidence type="ECO:0000313" key="2">
    <source>
        <dbReference type="Proteomes" id="UP000663722"/>
    </source>
</evidence>